<feature type="domain" description="HTH arsR-type" evidence="4">
    <location>
        <begin position="45"/>
        <end position="142"/>
    </location>
</feature>
<dbReference type="AlphaFoldDB" id="A0A168FGE3"/>
<dbReference type="CDD" id="cd00090">
    <property type="entry name" value="HTH_ARSR"/>
    <property type="match status" value="1"/>
</dbReference>
<dbReference type="Proteomes" id="UP000076794">
    <property type="component" value="Chromosome"/>
</dbReference>
<dbReference type="GO" id="GO:0003700">
    <property type="term" value="F:DNA-binding transcription factor activity"/>
    <property type="evidence" value="ECO:0007669"/>
    <property type="project" value="InterPro"/>
</dbReference>
<keyword evidence="1" id="KW-0805">Transcription regulation</keyword>
<reference evidence="5 6" key="1">
    <citation type="submission" date="2016-01" db="EMBL/GenBank/DDBJ databases">
        <title>Complete genome sequence of a soil Actinobacterium, Isoptericola dokdonensis DS-3.</title>
        <authorList>
            <person name="Kwon S.-K."/>
            <person name="Kim J.F."/>
        </authorList>
    </citation>
    <scope>NUCLEOTIDE SEQUENCE [LARGE SCALE GENOMIC DNA]</scope>
    <source>
        <strain evidence="5 6">DS-3</strain>
    </source>
</reference>
<dbReference type="InterPro" id="IPR011991">
    <property type="entry name" value="ArsR-like_HTH"/>
</dbReference>
<evidence type="ECO:0000256" key="2">
    <source>
        <dbReference type="ARBA" id="ARBA00023125"/>
    </source>
</evidence>
<keyword evidence="3" id="KW-0804">Transcription</keyword>
<dbReference type="InterPro" id="IPR036388">
    <property type="entry name" value="WH-like_DNA-bd_sf"/>
</dbReference>
<name>A0A168FGE3_9MICO</name>
<evidence type="ECO:0000256" key="1">
    <source>
        <dbReference type="ARBA" id="ARBA00023015"/>
    </source>
</evidence>
<dbReference type="SUPFAM" id="SSF46785">
    <property type="entry name" value="Winged helix' DNA-binding domain"/>
    <property type="match status" value="1"/>
</dbReference>
<evidence type="ECO:0000313" key="6">
    <source>
        <dbReference type="Proteomes" id="UP000076794"/>
    </source>
</evidence>
<dbReference type="InterPro" id="IPR036390">
    <property type="entry name" value="WH_DNA-bd_sf"/>
</dbReference>
<dbReference type="Gene3D" id="1.10.10.10">
    <property type="entry name" value="Winged helix-like DNA-binding domain superfamily/Winged helix DNA-binding domain"/>
    <property type="match status" value="1"/>
</dbReference>
<organism evidence="5 6">
    <name type="scientific">Isoptericola dokdonensis DS-3</name>
    <dbReference type="NCBI Taxonomy" id="1300344"/>
    <lineage>
        <taxon>Bacteria</taxon>
        <taxon>Bacillati</taxon>
        <taxon>Actinomycetota</taxon>
        <taxon>Actinomycetes</taxon>
        <taxon>Micrococcales</taxon>
        <taxon>Promicromonosporaceae</taxon>
        <taxon>Isoptericola</taxon>
    </lineage>
</organism>
<dbReference type="STRING" id="1300344.I598_2138"/>
<proteinExistence type="predicted"/>
<evidence type="ECO:0000313" key="5">
    <source>
        <dbReference type="EMBL" id="ANC31679.1"/>
    </source>
</evidence>
<dbReference type="InterPro" id="IPR051081">
    <property type="entry name" value="HTH_MetalResp_TranReg"/>
</dbReference>
<dbReference type="PANTHER" id="PTHR33154">
    <property type="entry name" value="TRANSCRIPTIONAL REGULATOR, ARSR FAMILY"/>
    <property type="match status" value="1"/>
</dbReference>
<dbReference type="Pfam" id="PF01022">
    <property type="entry name" value="HTH_5"/>
    <property type="match status" value="1"/>
</dbReference>
<accession>A0A168FGE3</accession>
<evidence type="ECO:0000256" key="3">
    <source>
        <dbReference type="ARBA" id="ARBA00023163"/>
    </source>
</evidence>
<dbReference type="PANTHER" id="PTHR33154:SF18">
    <property type="entry name" value="ARSENICAL RESISTANCE OPERON REPRESSOR"/>
    <property type="match status" value="1"/>
</dbReference>
<protein>
    <submittedName>
        <fullName evidence="5">Arsenical resistance operon repressor</fullName>
    </submittedName>
</protein>
<dbReference type="GO" id="GO:0003677">
    <property type="term" value="F:DNA binding"/>
    <property type="evidence" value="ECO:0007669"/>
    <property type="project" value="UniProtKB-KW"/>
</dbReference>
<dbReference type="PROSITE" id="PS00846">
    <property type="entry name" value="HTH_ARSR_1"/>
    <property type="match status" value="1"/>
</dbReference>
<dbReference type="PATRIC" id="fig|1300344.3.peg.2147"/>
<dbReference type="SMART" id="SM00418">
    <property type="entry name" value="HTH_ARSR"/>
    <property type="match status" value="1"/>
</dbReference>
<gene>
    <name evidence="5" type="primary">arsR</name>
    <name evidence="5" type="ORF">I598_2138</name>
</gene>
<keyword evidence="6" id="KW-1185">Reference proteome</keyword>
<dbReference type="PRINTS" id="PR00778">
    <property type="entry name" value="HTHARSR"/>
</dbReference>
<keyword evidence="2" id="KW-0238">DNA-binding</keyword>
<dbReference type="NCBIfam" id="NF033788">
    <property type="entry name" value="HTH_metalloreg"/>
    <property type="match status" value="1"/>
</dbReference>
<evidence type="ECO:0000259" key="4">
    <source>
        <dbReference type="PROSITE" id="PS50987"/>
    </source>
</evidence>
<dbReference type="EMBL" id="CP014209">
    <property type="protein sequence ID" value="ANC31679.1"/>
    <property type="molecule type" value="Genomic_DNA"/>
</dbReference>
<dbReference type="InterPro" id="IPR018334">
    <property type="entry name" value="ArsR_HTH"/>
</dbReference>
<dbReference type="KEGG" id="ido:I598_2138"/>
<sequence>MAILDRVSKNVNMCDDGSMTALAPLPLADRVTVGGCCAPADAPAVEPAVAQDLARSFKALGDPARVQLLATVAASPDAEACVCDLTAPVGLSQPTVSHHLKILVEAGLLHREQRGRWAYYSLVPQAVSGLGAALAAVTRVEA</sequence>
<dbReference type="PROSITE" id="PS50987">
    <property type="entry name" value="HTH_ARSR_2"/>
    <property type="match status" value="1"/>
</dbReference>
<dbReference type="InterPro" id="IPR001845">
    <property type="entry name" value="HTH_ArsR_DNA-bd_dom"/>
</dbReference>